<dbReference type="NCBIfam" id="NF001989">
    <property type="entry name" value="PRK00784.1"/>
    <property type="match status" value="1"/>
</dbReference>
<comment type="similarity">
    <text evidence="4">Belongs to the CobB/CobQ family. CobQ subfamily.</text>
</comment>
<dbReference type="Pfam" id="PF01656">
    <property type="entry name" value="CbiA"/>
    <property type="match status" value="1"/>
</dbReference>
<name>A0A414NUW2_9FIRM</name>
<dbReference type="InterPro" id="IPR027417">
    <property type="entry name" value="P-loop_NTPase"/>
</dbReference>
<protein>
    <recommendedName>
        <fullName evidence="4">Cobyric acid synthase</fullName>
    </recommendedName>
</protein>
<accession>A0A414NUW2</accession>
<evidence type="ECO:0000259" key="6">
    <source>
        <dbReference type="Pfam" id="PF07685"/>
    </source>
</evidence>
<evidence type="ECO:0000313" key="8">
    <source>
        <dbReference type="Proteomes" id="UP000283442"/>
    </source>
</evidence>
<dbReference type="InterPro" id="IPR047045">
    <property type="entry name" value="CobQ_N"/>
</dbReference>
<dbReference type="CDD" id="cd01750">
    <property type="entry name" value="GATase1_CobQ"/>
    <property type="match status" value="1"/>
</dbReference>
<feature type="domain" description="CobQ/CobB/MinD/ParA nucleotide binding" evidence="5">
    <location>
        <begin position="2"/>
        <end position="226"/>
    </location>
</feature>
<dbReference type="SUPFAM" id="SSF52540">
    <property type="entry name" value="P-loop containing nucleoside triphosphate hydrolases"/>
    <property type="match status" value="1"/>
</dbReference>
<gene>
    <name evidence="4" type="primary">cobQ</name>
    <name evidence="7" type="ORF">DW674_10370</name>
</gene>
<evidence type="ECO:0000259" key="5">
    <source>
        <dbReference type="Pfam" id="PF01656"/>
    </source>
</evidence>
<dbReference type="Gene3D" id="3.40.50.300">
    <property type="entry name" value="P-loop containing nucleotide triphosphate hydrolases"/>
    <property type="match status" value="1"/>
</dbReference>
<evidence type="ECO:0000256" key="4">
    <source>
        <dbReference type="HAMAP-Rule" id="MF_00028"/>
    </source>
</evidence>
<feature type="active site" description="Nucleophile" evidence="4">
    <location>
        <position position="331"/>
    </location>
</feature>
<dbReference type="PROSITE" id="PS51273">
    <property type="entry name" value="GATASE_TYPE_1"/>
    <property type="match status" value="1"/>
</dbReference>
<keyword evidence="3 4" id="KW-0315">Glutamine amidotransferase</keyword>
<dbReference type="HAMAP" id="MF_00028">
    <property type="entry name" value="CobQ"/>
    <property type="match status" value="1"/>
</dbReference>
<dbReference type="Proteomes" id="UP000283442">
    <property type="component" value="Unassembled WGS sequence"/>
</dbReference>
<reference evidence="7 8" key="1">
    <citation type="submission" date="2018-08" db="EMBL/GenBank/DDBJ databases">
        <title>A genome reference for cultivated species of the human gut microbiota.</title>
        <authorList>
            <person name="Zou Y."/>
            <person name="Xue W."/>
            <person name="Luo G."/>
        </authorList>
    </citation>
    <scope>NUCLEOTIDE SEQUENCE [LARGE SCALE GENOMIC DNA]</scope>
    <source>
        <strain evidence="7 8">AM25-21AC</strain>
    </source>
</reference>
<proteinExistence type="inferred from homology"/>
<feature type="domain" description="CobB/CobQ-like glutamine amidotransferase" evidence="6">
    <location>
        <begin position="252"/>
        <end position="449"/>
    </location>
</feature>
<comment type="pathway">
    <text evidence="1 4">Cofactor biosynthesis; adenosylcobalamin biosynthesis.</text>
</comment>
<dbReference type="Gene3D" id="3.40.50.880">
    <property type="match status" value="1"/>
</dbReference>
<dbReference type="PANTHER" id="PTHR21343:SF1">
    <property type="entry name" value="COBYRIC ACID SYNTHASE"/>
    <property type="match status" value="1"/>
</dbReference>
<dbReference type="OrthoDB" id="9808302at2"/>
<comment type="function">
    <text evidence="4">Catalyzes amidations at positions B, D, E, and G on adenosylcobyrinic A,C-diamide. NH(2) groups are provided by glutamine, and one molecule of ATP is hydrogenolyzed for each amidation.</text>
</comment>
<dbReference type="UniPathway" id="UPA00148"/>
<dbReference type="PROSITE" id="PS51274">
    <property type="entry name" value="GATASE_COBBQ"/>
    <property type="match status" value="1"/>
</dbReference>
<dbReference type="CDD" id="cd05389">
    <property type="entry name" value="CobQ_N"/>
    <property type="match status" value="1"/>
</dbReference>
<dbReference type="InterPro" id="IPR029062">
    <property type="entry name" value="Class_I_gatase-like"/>
</dbReference>
<dbReference type="InterPro" id="IPR033949">
    <property type="entry name" value="CobQ_GATase1"/>
</dbReference>
<sequence>MLMGTSSHVGKSILTTALCRIFYREGQRVVPFKAQNMALNSYVTKDGLEMGRAQVAQAEAAGLEPMVDMNPVLLKPTGNSRSQVILAGRPIGNMSAREYHAGYSLEAFAEVKAALQRLQQQFDTLVVEGAGSPAEVNLKSHDIVNMRVAKYLHAPVLLIADIDRGGALASLVGTLELLDEEERALVKGLVINKFRGDVSLFTPAIDFLEKKTGKPVLGIVPYIEEMGIDDEDSVSLEEREREEKQEKQSDIRIAVIELPKLSNFTDFDALADEPDVEVTYVRRPSELGSPDLIILPGSKSTTEDLLFLRESGLERAVRTCVESGTPLIGICGGYQMLGEAIADPHHVESEHGAVKGLGYLPMKTTFAETKHTRQVTADCPGMEFFGCTLLGRGLKGYEIHMGETEFSAPVRHPFYIHAAKGEPSRWDGALREDGLVFGTYIHGLFDDDAFRRQLINTLRIHKGLRPLAIQRNRRQAKERAYEHLADVVECALDMEKLRTIMAEMAEEHREGGKRV</sequence>
<dbReference type="EMBL" id="QRHE01000013">
    <property type="protein sequence ID" value="RHF50585.1"/>
    <property type="molecule type" value="Genomic_DNA"/>
</dbReference>
<feature type="active site" evidence="4">
    <location>
        <position position="442"/>
    </location>
</feature>
<evidence type="ECO:0000256" key="3">
    <source>
        <dbReference type="ARBA" id="ARBA00022962"/>
    </source>
</evidence>
<keyword evidence="2 4" id="KW-0169">Cobalamin biosynthesis</keyword>
<dbReference type="InterPro" id="IPR004459">
    <property type="entry name" value="CobQ_synth"/>
</dbReference>
<organism evidence="7 8">
    <name type="scientific">Mitsuokella multacida</name>
    <dbReference type="NCBI Taxonomy" id="52226"/>
    <lineage>
        <taxon>Bacteria</taxon>
        <taxon>Bacillati</taxon>
        <taxon>Bacillota</taxon>
        <taxon>Negativicutes</taxon>
        <taxon>Selenomonadales</taxon>
        <taxon>Selenomonadaceae</taxon>
        <taxon>Mitsuokella</taxon>
    </lineage>
</organism>
<dbReference type="GO" id="GO:0003824">
    <property type="term" value="F:catalytic activity"/>
    <property type="evidence" value="ECO:0007669"/>
    <property type="project" value="InterPro"/>
</dbReference>
<dbReference type="SUPFAM" id="SSF52317">
    <property type="entry name" value="Class I glutamine amidotransferase-like"/>
    <property type="match status" value="1"/>
</dbReference>
<dbReference type="AlphaFoldDB" id="A0A414NUW2"/>
<dbReference type="NCBIfam" id="TIGR00313">
    <property type="entry name" value="cobQ"/>
    <property type="match status" value="1"/>
</dbReference>
<evidence type="ECO:0000313" key="7">
    <source>
        <dbReference type="EMBL" id="RHF50585.1"/>
    </source>
</evidence>
<dbReference type="PANTHER" id="PTHR21343">
    <property type="entry name" value="DETHIOBIOTIN SYNTHETASE"/>
    <property type="match status" value="1"/>
</dbReference>
<evidence type="ECO:0000256" key="2">
    <source>
        <dbReference type="ARBA" id="ARBA00022573"/>
    </source>
</evidence>
<dbReference type="GO" id="GO:0009236">
    <property type="term" value="P:cobalamin biosynthetic process"/>
    <property type="evidence" value="ECO:0007669"/>
    <property type="project" value="UniProtKB-UniRule"/>
</dbReference>
<comment type="caution">
    <text evidence="7">The sequence shown here is derived from an EMBL/GenBank/DDBJ whole genome shotgun (WGS) entry which is preliminary data.</text>
</comment>
<dbReference type="GO" id="GO:0015420">
    <property type="term" value="F:ABC-type vitamin B12 transporter activity"/>
    <property type="evidence" value="ECO:0007669"/>
    <property type="project" value="UniProtKB-UniRule"/>
</dbReference>
<dbReference type="Pfam" id="PF07685">
    <property type="entry name" value="GATase_3"/>
    <property type="match status" value="1"/>
</dbReference>
<dbReference type="InterPro" id="IPR011698">
    <property type="entry name" value="GATase_3"/>
</dbReference>
<evidence type="ECO:0000256" key="1">
    <source>
        <dbReference type="ARBA" id="ARBA00004953"/>
    </source>
</evidence>
<dbReference type="InterPro" id="IPR002586">
    <property type="entry name" value="CobQ/CobB/MinD/ParA_Nub-bd_dom"/>
</dbReference>
<dbReference type="RefSeq" id="WP_118176789.1">
    <property type="nucleotide sequence ID" value="NZ_JAQEAO010000066.1"/>
</dbReference>